<accession>A0ACA9RZ29</accession>
<name>A0ACA9RZ29_9GLOM</name>
<keyword evidence="2" id="KW-1185">Reference proteome</keyword>
<organism evidence="1 2">
    <name type="scientific">Racocetra persica</name>
    <dbReference type="NCBI Taxonomy" id="160502"/>
    <lineage>
        <taxon>Eukaryota</taxon>
        <taxon>Fungi</taxon>
        <taxon>Fungi incertae sedis</taxon>
        <taxon>Mucoromycota</taxon>
        <taxon>Glomeromycotina</taxon>
        <taxon>Glomeromycetes</taxon>
        <taxon>Diversisporales</taxon>
        <taxon>Gigasporaceae</taxon>
        <taxon>Racocetra</taxon>
    </lineage>
</organism>
<feature type="non-terminal residue" evidence="1">
    <location>
        <position position="186"/>
    </location>
</feature>
<evidence type="ECO:0000313" key="1">
    <source>
        <dbReference type="EMBL" id="CAG8817976.1"/>
    </source>
</evidence>
<protein>
    <submittedName>
        <fullName evidence="1">20251_t:CDS:1</fullName>
    </submittedName>
</protein>
<sequence>MDASIIASYYRHIQLQYAIDRDEAEEKDIYKVNQLQTKIAWNEVSAEVIKRCWFRTKVVSPHDKNGVPIVLLITDEGIDDMEENLFFDPNNELAVKELQQQINILHVCNPMPIEDLLNLEEEQEIHYQFTNKDLIHTATEIEQEQLNILHSALRIVDERIDDGGVTMKSLRKLQFCIREEVQKEKA</sequence>
<dbReference type="Proteomes" id="UP000789920">
    <property type="component" value="Unassembled WGS sequence"/>
</dbReference>
<dbReference type="EMBL" id="CAJVQC010080431">
    <property type="protein sequence ID" value="CAG8817976.1"/>
    <property type="molecule type" value="Genomic_DNA"/>
</dbReference>
<evidence type="ECO:0000313" key="2">
    <source>
        <dbReference type="Proteomes" id="UP000789920"/>
    </source>
</evidence>
<gene>
    <name evidence="1" type="ORF">RPERSI_LOCUS24811</name>
</gene>
<comment type="caution">
    <text evidence="1">The sequence shown here is derived from an EMBL/GenBank/DDBJ whole genome shotgun (WGS) entry which is preliminary data.</text>
</comment>
<reference evidence="1" key="1">
    <citation type="submission" date="2021-06" db="EMBL/GenBank/DDBJ databases">
        <authorList>
            <person name="Kallberg Y."/>
            <person name="Tangrot J."/>
            <person name="Rosling A."/>
        </authorList>
    </citation>
    <scope>NUCLEOTIDE SEQUENCE</scope>
    <source>
        <strain evidence="1">MA461A</strain>
    </source>
</reference>
<proteinExistence type="predicted"/>